<feature type="region of interest" description="Disordered" evidence="1">
    <location>
        <begin position="1506"/>
        <end position="1542"/>
    </location>
</feature>
<dbReference type="EMBL" id="JAAMOX010000002">
    <property type="protein sequence ID" value="NIH54135.1"/>
    <property type="molecule type" value="Genomic_DNA"/>
</dbReference>
<feature type="chain" id="PRO_5030703754" description="Tandem-95 repeat protein" evidence="3">
    <location>
        <begin position="26"/>
        <end position="1582"/>
    </location>
</feature>
<protein>
    <recommendedName>
        <fullName evidence="6">Tandem-95 repeat protein</fullName>
    </recommendedName>
</protein>
<keyword evidence="5" id="KW-1185">Reference proteome</keyword>
<dbReference type="RefSeq" id="WP_167150550.1">
    <property type="nucleotide sequence ID" value="NZ_JAAMOX010000002.1"/>
</dbReference>
<feature type="compositionally biased region" description="Polar residues" evidence="1">
    <location>
        <begin position="1524"/>
        <end position="1536"/>
    </location>
</feature>
<evidence type="ECO:0000313" key="4">
    <source>
        <dbReference type="EMBL" id="NIH54135.1"/>
    </source>
</evidence>
<keyword evidence="2" id="KW-0472">Membrane</keyword>
<name>A0A7X5R1T3_9MICO</name>
<dbReference type="Pfam" id="PF17963">
    <property type="entry name" value="Big_9"/>
    <property type="match status" value="4"/>
</dbReference>
<reference evidence="4 5" key="1">
    <citation type="submission" date="2020-02" db="EMBL/GenBank/DDBJ databases">
        <title>Sequencing the genomes of 1000 actinobacteria strains.</title>
        <authorList>
            <person name="Klenk H.-P."/>
        </authorList>
    </citation>
    <scope>NUCLEOTIDE SEQUENCE [LARGE SCALE GENOMIC DNA]</scope>
    <source>
        <strain evidence="4 5">DSM 27960</strain>
    </source>
</reference>
<evidence type="ECO:0000256" key="1">
    <source>
        <dbReference type="SAM" id="MobiDB-lite"/>
    </source>
</evidence>
<dbReference type="Gene3D" id="2.60.40.10">
    <property type="entry name" value="Immunoglobulins"/>
    <property type="match status" value="1"/>
</dbReference>
<evidence type="ECO:0000256" key="3">
    <source>
        <dbReference type="SAM" id="SignalP"/>
    </source>
</evidence>
<keyword evidence="2" id="KW-1133">Transmembrane helix</keyword>
<comment type="caution">
    <text evidence="4">The sequence shown here is derived from an EMBL/GenBank/DDBJ whole genome shotgun (WGS) entry which is preliminary data.</text>
</comment>
<accession>A0A7X5R1T3</accession>
<dbReference type="GO" id="GO:0005975">
    <property type="term" value="P:carbohydrate metabolic process"/>
    <property type="evidence" value="ECO:0007669"/>
    <property type="project" value="UniProtKB-ARBA"/>
</dbReference>
<dbReference type="Proteomes" id="UP000541033">
    <property type="component" value="Unassembled WGS sequence"/>
</dbReference>
<keyword evidence="3" id="KW-0732">Signal</keyword>
<dbReference type="Gene3D" id="2.60.40.3440">
    <property type="match status" value="1"/>
</dbReference>
<keyword evidence="2" id="KW-0812">Transmembrane</keyword>
<evidence type="ECO:0000256" key="2">
    <source>
        <dbReference type="SAM" id="Phobius"/>
    </source>
</evidence>
<feature type="transmembrane region" description="Helical" evidence="2">
    <location>
        <begin position="1550"/>
        <end position="1571"/>
    </location>
</feature>
<evidence type="ECO:0000313" key="5">
    <source>
        <dbReference type="Proteomes" id="UP000541033"/>
    </source>
</evidence>
<dbReference type="InterPro" id="IPR013783">
    <property type="entry name" value="Ig-like_fold"/>
</dbReference>
<proteinExistence type="predicted"/>
<evidence type="ECO:0008006" key="6">
    <source>
        <dbReference type="Google" id="ProtNLM"/>
    </source>
</evidence>
<sequence>MALAMGLIGVLLGSSVGTGLQTANAAVGAVSDFGVSVSFDGTGPFDADDAAGHDSSANNGIVRSNDQVEYLLASSYSAKGDISYSSTLPVGMEWDSTATAASVCNVAGSLSADKRTWTCVRNVDTGTESFKVRAWVTSAGNGSVVAPVFAAAALSTTAPGVTVSAEAKTEMRVFGSSATYPVTHLGQPGVRQDIHVLVGATLPAAGNFKGYEATQTSFSFRVSVPEGAIPTNGYVTRGAGTVSVTQPGGPGNDLVVTVAGTRGDFMEVVTAPETSADYRTSVQPVITVWTPFDPTVPVNETVSLWNIVSGFDPVSTSGASNFGDGYAPGQNPDYVCPANTSYAAQLACLRQPILRTETSDLRGTNGGAWANRGTYLFGDRHGYTQGEEILVPGQLFDALAGMRNAPSAGAAVHNSWGVMTWDPALFTLDSTPKGMFAGYRGTIDALYNHAATVYVAAADQRIEYTDHAFADDSERKTTDPASVRWVSDPAQLVGGFSSVSGIRYTYLSDLEPNTAVGLVAPLRRSDSAVSRSLLKGANVPWFWQFGSDETPRTDSNYNGQSVSVTGGSVRAADALIRSTAVWESASSAPGQVSTLTVTPIVVGPVGSMTAGVARDTTIRVTMSSVCAEPVWDAVVELPGYASHVPGDAGADGIACTPDDGTPASILFNLGDVTAPSGAAGPGIFQGHATALPAIAIPVLQSVQTPSGTIHTATTVVRSSSDMSVESYENTTGATASQKAQDRTEVSTIVVNGVAAFEGSKTAVTRVPGFADPDEEMKYVISWGNGTSDPVGVGTFVDLLPYNGDSRGTTGLPASGFTVIEASASTANPAVMGGVRVEFTTEPSEQIATELARTNNSDGATGVSWQMGEIPSNATALRFVTDRPISPGYTGSATITLKASGLAVGGSLMNDMYGKTAPVNGDENSVKRIIAAAKVTLASSAGAIMGSVFEDTDYDGVLTVSDPTFASGAMSLRLSSPLATYLLDISALGTFEVPAMVPGEYTASIVAPGWDWVSPDTITAELGVELTGLDILFRKAIASPVAVNDEGSVSRGSTVVVDAKANDTWTSPPVVGTETTAGITTPAAYGAATMDASGSVTYVASAAWPAAFAGQRVYTDTLAYTVTNYLGVTAEATVTITVFALPEAMADTATIPANTATAVDVLANDSGSGIALSGTPSSSEPGVSITYRGDELSVDARGYEWAADETELTVDVSYEIRDSFGKLSGTVATVTVVRAPVVSDDADEVPSGGTVTFAPDILNPSTVAADGCVVSSQPAAGTVILDPKGHAVFDAAGVDAGTYTFELTVTDSFGQQTTATYTVTVYAGLAGVDDAFTVASTFETVIDPLANDDGEGLTLTSLAGNAILDRGIVTYVPDPNRSWGDGEQSYEDLVTYVVTDGRGLTATQTITLTVIRAPQGLDRHLTVTPDVERIAFDPIGEAKGTNIQMLEDSSLHAEPAHGTVTFENGFATYVPTPGFAGEDSFTVELRDALGQTAIVTYSVTVEAKLPITPPTASEQPGPGHEHTTEPSADSSAPTAPETQKGLAVTGSEEPILGWSLLFVCVGGLLLIARRVVRLPEKGKRPTE</sequence>
<feature type="signal peptide" evidence="3">
    <location>
        <begin position="1"/>
        <end position="25"/>
    </location>
</feature>
<gene>
    <name evidence="4" type="ORF">FHX76_002031</name>
</gene>
<organism evidence="4 5">
    <name type="scientific">Lysinibacter cavernae</name>
    <dbReference type="NCBI Taxonomy" id="1640652"/>
    <lineage>
        <taxon>Bacteria</taxon>
        <taxon>Bacillati</taxon>
        <taxon>Actinomycetota</taxon>
        <taxon>Actinomycetes</taxon>
        <taxon>Micrococcales</taxon>
        <taxon>Microbacteriaceae</taxon>
        <taxon>Lysinibacter</taxon>
    </lineage>
</organism>